<keyword evidence="1" id="KW-0472">Membrane</keyword>
<keyword evidence="1" id="KW-1133">Transmembrane helix</keyword>
<dbReference type="Gene3D" id="3.40.50.1240">
    <property type="entry name" value="Phosphoglycerate mutase-like"/>
    <property type="match status" value="1"/>
</dbReference>
<keyword evidence="1" id="KW-0812">Transmembrane</keyword>
<evidence type="ECO:0000313" key="2">
    <source>
        <dbReference type="EMBL" id="AFS74393.1"/>
    </source>
</evidence>
<dbReference type="Proteomes" id="UP000006167">
    <property type="component" value="Chromosome"/>
</dbReference>
<reference evidence="2 3" key="1">
    <citation type="journal article" date="2012" name="PLoS ONE">
        <title>Genomic comparison of Escherichia coli O104:H4 isolates from 2009 and 2011 reveals plasmid, and prophage heterogeneity, including Shiga toxin encoding phage stx2.</title>
        <authorList>
            <consortium name="Threat Characterization Consortium"/>
            <person name="Ahmed S.A."/>
            <person name="Awosika J."/>
            <person name="Baldwin C."/>
            <person name="Bishop-Lilly K.A."/>
            <person name="Biswas B."/>
            <person name="Broomall S."/>
            <person name="Chain P.S."/>
            <person name="Chertkov O."/>
            <person name="Chokoshvili O."/>
            <person name="Coyne S."/>
            <person name="Davenport K."/>
            <person name="Detter J.C."/>
            <person name="Dorman W."/>
            <person name="Erkkila T.H."/>
            <person name="Folster J.P."/>
            <person name="Frey K.G."/>
            <person name="George M."/>
            <person name="Gleasner C."/>
            <person name="Henry M."/>
            <person name="Hill K.K."/>
            <person name="Hubbard K."/>
            <person name="Insalaco J."/>
            <person name="Johnson S."/>
            <person name="Kitzmiller A."/>
            <person name="Krepps M."/>
            <person name="Lo C.C."/>
            <person name="Luu T."/>
            <person name="McNew L.A."/>
            <person name="Minogue T."/>
            <person name="Munk C.A."/>
            <person name="Osborne B."/>
            <person name="Patel M."/>
            <person name="Reitenga K.G."/>
            <person name="Rosenzweig C.N."/>
            <person name="Shea A."/>
            <person name="Shen X."/>
            <person name="Strockbine N."/>
            <person name="Tarr C."/>
            <person name="Teshima H."/>
            <person name="van Gieson E."/>
            <person name="Verratti K."/>
            <person name="Wolcott M."/>
            <person name="Xie G."/>
            <person name="Sozhamannan S."/>
            <person name="Gibbons H.S."/>
        </authorList>
    </citation>
    <scope>NUCLEOTIDE SEQUENCE [LARGE SCALE GENOMIC DNA]</scope>
    <source>
        <strain evidence="2 3">2011C-3493</strain>
    </source>
</reference>
<dbReference type="InterPro" id="IPR029033">
    <property type="entry name" value="His_PPase_superfam"/>
</dbReference>
<dbReference type="RefSeq" id="WP_000934362.1">
    <property type="nucleotide sequence ID" value="NC_018658.1"/>
</dbReference>
<sequence>MLNQTLTKSLLIFLLVIIVSVSIIYIVRTPVRLDVNDVTEINQKHPIIFLIRHGERCDRSQRICLSAHEGITVNGANKAQQYGDKFRRMFPYYSLYSTDTLRTMQTATFFSGGKTATIPDISTCDDNAVNNILKISKSDHVTVIFTHNHCLSRIAKKMNGWRFKPDYMGTLVLHRENHNLILDGHLKPNELTQ</sequence>
<feature type="transmembrane region" description="Helical" evidence="1">
    <location>
        <begin position="6"/>
        <end position="27"/>
    </location>
</feature>
<evidence type="ECO:0000313" key="3">
    <source>
        <dbReference type="Proteomes" id="UP000006167"/>
    </source>
</evidence>
<proteinExistence type="predicted"/>
<accession>A0A0E0XZ17</accession>
<dbReference type="NCBIfam" id="NF011945">
    <property type="entry name" value="PRK15416.1"/>
    <property type="match status" value="1"/>
</dbReference>
<dbReference type="CDD" id="cd07040">
    <property type="entry name" value="HP"/>
    <property type="match status" value="1"/>
</dbReference>
<protein>
    <submittedName>
        <fullName evidence="2">Lipopolysaccharide core heptose(II)-phosphate phosphatase</fullName>
    </submittedName>
</protein>
<evidence type="ECO:0000256" key="1">
    <source>
        <dbReference type="SAM" id="Phobius"/>
    </source>
</evidence>
<organism evidence="2 3">
    <name type="scientific">Escherichia coli O104:H4 (strain 2011C-3493)</name>
    <dbReference type="NCBI Taxonomy" id="1133852"/>
    <lineage>
        <taxon>Bacteria</taxon>
        <taxon>Pseudomonadati</taxon>
        <taxon>Pseudomonadota</taxon>
        <taxon>Gammaproteobacteria</taxon>
        <taxon>Enterobacterales</taxon>
        <taxon>Enterobacteriaceae</taxon>
        <taxon>Escherichia</taxon>
    </lineage>
</organism>
<dbReference type="HOGENOM" id="CLU_106705_1_0_6"/>
<gene>
    <name evidence="2" type="ordered locus">O3K_12520</name>
</gene>
<dbReference type="Pfam" id="PF00300">
    <property type="entry name" value="His_Phos_1"/>
    <property type="match status" value="1"/>
</dbReference>
<dbReference type="EMBL" id="CP003289">
    <property type="protein sequence ID" value="AFS74393.1"/>
    <property type="molecule type" value="Genomic_DNA"/>
</dbReference>
<name>A0A0E0XZ17_ECO1C</name>
<dbReference type="KEGG" id="esl:O3K_12520"/>
<dbReference type="SUPFAM" id="SSF53254">
    <property type="entry name" value="Phosphoglycerate mutase-like"/>
    <property type="match status" value="1"/>
</dbReference>
<dbReference type="AlphaFoldDB" id="A0A0E0XZ17"/>
<dbReference type="InterPro" id="IPR013078">
    <property type="entry name" value="His_Pase_superF_clade-1"/>
</dbReference>